<gene>
    <name evidence="2" type="ORF">TDIB3V08_LOCUS7173</name>
</gene>
<evidence type="ECO:0000313" key="2">
    <source>
        <dbReference type="EMBL" id="CAD7200964.1"/>
    </source>
</evidence>
<proteinExistence type="predicted"/>
<feature type="region of interest" description="Disordered" evidence="1">
    <location>
        <begin position="167"/>
        <end position="200"/>
    </location>
</feature>
<sequence length="200" mass="21926">MTIVVKKCRADAKGLAGAMAPAGIGIYDKTKYNSTKSHACSVGRLRPHCSRSRRWTRTLVASRIRLEVELEEVNRICVEVEWKTIEEKPPLVHPIEIRTSISPSSAVELNTTSALANYATEVGRDDINIPSTASYYPFGLYALSTNYANGLGIGKVELEEVNPHLRGGRVENHLGKNNPSSSDRDSNLGLPVLSSQVQHD</sequence>
<accession>A0A7R8VLY6</accession>
<protein>
    <submittedName>
        <fullName evidence="2">Uncharacterized protein</fullName>
    </submittedName>
</protein>
<organism evidence="2">
    <name type="scientific">Timema douglasi</name>
    <name type="common">Walking stick</name>
    <dbReference type="NCBI Taxonomy" id="61478"/>
    <lineage>
        <taxon>Eukaryota</taxon>
        <taxon>Metazoa</taxon>
        <taxon>Ecdysozoa</taxon>
        <taxon>Arthropoda</taxon>
        <taxon>Hexapoda</taxon>
        <taxon>Insecta</taxon>
        <taxon>Pterygota</taxon>
        <taxon>Neoptera</taxon>
        <taxon>Polyneoptera</taxon>
        <taxon>Phasmatodea</taxon>
        <taxon>Timematodea</taxon>
        <taxon>Timematoidea</taxon>
        <taxon>Timematidae</taxon>
        <taxon>Timema</taxon>
    </lineage>
</organism>
<reference evidence="2" key="1">
    <citation type="submission" date="2020-11" db="EMBL/GenBank/DDBJ databases">
        <authorList>
            <person name="Tran Van P."/>
        </authorList>
    </citation>
    <scope>NUCLEOTIDE SEQUENCE</scope>
</reference>
<evidence type="ECO:0000256" key="1">
    <source>
        <dbReference type="SAM" id="MobiDB-lite"/>
    </source>
</evidence>
<dbReference type="AlphaFoldDB" id="A0A7R8VLY6"/>
<dbReference type="EMBL" id="OA567925">
    <property type="protein sequence ID" value="CAD7200964.1"/>
    <property type="molecule type" value="Genomic_DNA"/>
</dbReference>
<name>A0A7R8VLY6_TIMDO</name>